<dbReference type="PANTHER" id="PTHR31912">
    <property type="entry name" value="IP13529P"/>
    <property type="match status" value="1"/>
</dbReference>
<dbReference type="OrthoDB" id="2507316at2759"/>
<organism evidence="1 2">
    <name type="scientific">Puccinia coronata f. sp. avenae</name>
    <dbReference type="NCBI Taxonomy" id="200324"/>
    <lineage>
        <taxon>Eukaryota</taxon>
        <taxon>Fungi</taxon>
        <taxon>Dikarya</taxon>
        <taxon>Basidiomycota</taxon>
        <taxon>Pucciniomycotina</taxon>
        <taxon>Pucciniomycetes</taxon>
        <taxon>Pucciniales</taxon>
        <taxon>Pucciniaceae</taxon>
        <taxon>Puccinia</taxon>
    </lineage>
</organism>
<dbReference type="AlphaFoldDB" id="A0A2N5SJW1"/>
<name>A0A2N5SJW1_9BASI</name>
<accession>A0A2N5SJW1</accession>
<keyword evidence="2" id="KW-1185">Reference proteome</keyword>
<evidence type="ECO:0000313" key="1">
    <source>
        <dbReference type="EMBL" id="PLW13527.1"/>
    </source>
</evidence>
<gene>
    <name evidence="1" type="ORF">PCANC_18196</name>
</gene>
<evidence type="ECO:0000313" key="2">
    <source>
        <dbReference type="Proteomes" id="UP000235388"/>
    </source>
</evidence>
<protein>
    <submittedName>
        <fullName evidence="1">Uncharacterized protein</fullName>
    </submittedName>
</protein>
<comment type="caution">
    <text evidence="1">The sequence shown here is derived from an EMBL/GenBank/DDBJ whole genome shotgun (WGS) entry which is preliminary data.</text>
</comment>
<proteinExistence type="predicted"/>
<reference evidence="1 2" key="1">
    <citation type="submission" date="2017-11" db="EMBL/GenBank/DDBJ databases">
        <title>De novo assembly and phasing of dikaryotic genomes from two isolates of Puccinia coronata f. sp. avenae, the causal agent of oat crown rust.</title>
        <authorList>
            <person name="Miller M.E."/>
            <person name="Zhang Y."/>
            <person name="Omidvar V."/>
            <person name="Sperschneider J."/>
            <person name="Schwessinger B."/>
            <person name="Raley C."/>
            <person name="Palmer J.M."/>
            <person name="Garnica D."/>
            <person name="Upadhyaya N."/>
            <person name="Rathjen J."/>
            <person name="Taylor J.M."/>
            <person name="Park R.F."/>
            <person name="Dodds P.N."/>
            <person name="Hirsch C.D."/>
            <person name="Kianian S.F."/>
            <person name="Figueroa M."/>
        </authorList>
    </citation>
    <scope>NUCLEOTIDE SEQUENCE [LARGE SCALE GENOMIC DNA]</scope>
    <source>
        <strain evidence="1">12NC29</strain>
    </source>
</reference>
<dbReference type="STRING" id="200324.A0A2N5SJW1"/>
<sequence>MAQDNDLLGNNVKAKENEGLDQGIDSRSWMEYEIERIRHDLSLDDPAEELDEMVKNNQDWFPFKSQMELVGLFLVGYTRNVVSRTLYNQIRSILNDLCQLKIPAWATVRRSQQRIRKYLEMDVTMKDSVLGMPCASLPSTCTLRNELAKPPCSSILGFLS</sequence>
<dbReference type="EMBL" id="PGCJ01000947">
    <property type="protein sequence ID" value="PLW13527.1"/>
    <property type="molecule type" value="Genomic_DNA"/>
</dbReference>
<dbReference type="PANTHER" id="PTHR31912:SF34">
    <property type="entry name" value="NOTOCHORD-RELATED PROTEIN"/>
    <property type="match status" value="1"/>
</dbReference>
<dbReference type="Proteomes" id="UP000235388">
    <property type="component" value="Unassembled WGS sequence"/>
</dbReference>